<evidence type="ECO:0000313" key="2">
    <source>
        <dbReference type="EMBL" id="KNC48820.1"/>
    </source>
</evidence>
<evidence type="ECO:0000256" key="1">
    <source>
        <dbReference type="SAM" id="SignalP"/>
    </source>
</evidence>
<dbReference type="GeneID" id="25564102"/>
<accession>A0A0L0D9A6</accession>
<reference evidence="2 3" key="1">
    <citation type="submission" date="2010-05" db="EMBL/GenBank/DDBJ databases">
        <title>The Genome Sequence of Thecamonas trahens ATCC 50062.</title>
        <authorList>
            <consortium name="The Broad Institute Genome Sequencing Platform"/>
            <person name="Russ C."/>
            <person name="Cuomo C."/>
            <person name="Shea T."/>
            <person name="Young S.K."/>
            <person name="Zeng Q."/>
            <person name="Koehrsen M."/>
            <person name="Haas B."/>
            <person name="Borodovsky M."/>
            <person name="Guigo R."/>
            <person name="Alvarado L."/>
            <person name="Berlin A."/>
            <person name="Bochicchio J."/>
            <person name="Borenstein D."/>
            <person name="Chapman S."/>
            <person name="Chen Z."/>
            <person name="Freedman E."/>
            <person name="Gellesch M."/>
            <person name="Goldberg J."/>
            <person name="Griggs A."/>
            <person name="Gujja S."/>
            <person name="Heilman E."/>
            <person name="Heiman D."/>
            <person name="Hepburn T."/>
            <person name="Howarth C."/>
            <person name="Jen D."/>
            <person name="Larson L."/>
            <person name="Mehta T."/>
            <person name="Park D."/>
            <person name="Pearson M."/>
            <person name="Roberts A."/>
            <person name="Saif S."/>
            <person name="Shenoy N."/>
            <person name="Sisk P."/>
            <person name="Stolte C."/>
            <person name="Sykes S."/>
            <person name="Thomson T."/>
            <person name="Walk T."/>
            <person name="White J."/>
            <person name="Yandava C."/>
            <person name="Burger G."/>
            <person name="Gray M.W."/>
            <person name="Holland P.W.H."/>
            <person name="King N."/>
            <person name="Lang F.B.F."/>
            <person name="Roger A.J."/>
            <person name="Ruiz-Trillo I."/>
            <person name="Lander E."/>
            <person name="Nusbaum C."/>
        </authorList>
    </citation>
    <scope>NUCLEOTIDE SEQUENCE [LARGE SCALE GENOMIC DNA]</scope>
    <source>
        <strain evidence="2 3">ATCC 50062</strain>
    </source>
</reference>
<dbReference type="PANTHER" id="PTHR38742:SF1">
    <property type="entry name" value="SECRETED PROTEIN C"/>
    <property type="match status" value="1"/>
</dbReference>
<dbReference type="OMA" id="HEIVNIF"/>
<evidence type="ECO:0000313" key="3">
    <source>
        <dbReference type="Proteomes" id="UP000054408"/>
    </source>
</evidence>
<keyword evidence="3" id="KW-1185">Reference proteome</keyword>
<organism evidence="2 3">
    <name type="scientific">Thecamonas trahens ATCC 50062</name>
    <dbReference type="NCBI Taxonomy" id="461836"/>
    <lineage>
        <taxon>Eukaryota</taxon>
        <taxon>Apusozoa</taxon>
        <taxon>Apusomonadida</taxon>
        <taxon>Apusomonadidae</taxon>
        <taxon>Thecamonas</taxon>
    </lineage>
</organism>
<dbReference type="PANTHER" id="PTHR38742">
    <property type="entry name" value="PROTEIN GP17"/>
    <property type="match status" value="1"/>
</dbReference>
<evidence type="ECO:0008006" key="4">
    <source>
        <dbReference type="Google" id="ProtNLM"/>
    </source>
</evidence>
<dbReference type="Proteomes" id="UP000054408">
    <property type="component" value="Unassembled WGS sequence"/>
</dbReference>
<dbReference type="EMBL" id="GL349452">
    <property type="protein sequence ID" value="KNC48820.1"/>
    <property type="molecule type" value="Genomic_DNA"/>
</dbReference>
<proteinExistence type="predicted"/>
<dbReference type="CDD" id="cd22935">
    <property type="entry name" value="SctA-like"/>
    <property type="match status" value="1"/>
</dbReference>
<name>A0A0L0D9A6_THETB</name>
<feature type="chain" id="PRO_5005537323" description="Secreted protein" evidence="1">
    <location>
        <begin position="21"/>
        <end position="177"/>
    </location>
</feature>
<keyword evidence="1" id="KW-0732">Signal</keyword>
<protein>
    <recommendedName>
        <fullName evidence="4">Secreted protein</fullName>
    </recommendedName>
</protein>
<gene>
    <name evidence="2" type="ORF">AMSG_04565</name>
</gene>
<feature type="signal peptide" evidence="1">
    <location>
        <begin position="1"/>
        <end position="20"/>
    </location>
</feature>
<sequence>MRLALVVAAAVCVLSLAVSARPLASTPEEDVLHFLEGLVEGLGHDVNVSDCQPAATKTLQDFDTGIVDLENGFRHKSVKDIYDGFEALGSAFHELGIAFEDCGEEYAAIAKDIKKIATELAEPDGVIRVVVEEVINIFVHEKQIVDDVRDLIAAWKAGQYYQAGVALGEIAGILLED</sequence>
<dbReference type="AlphaFoldDB" id="A0A0L0D9A6"/>
<dbReference type="RefSeq" id="XP_013758240.1">
    <property type="nucleotide sequence ID" value="XM_013902786.1"/>
</dbReference>
<dbReference type="STRING" id="461836.A0A0L0D9A6"/>